<sequence length="112" mass="13229">MYQSKLCKPLLLAKIAFRIFKAIDVLRRRMAACYFLNEGERNLDDPDFWKYYCRGDLVVRTQFWGWRVPDTKHYSTKDLPCIWSRHTLNVMSWVKRPPVGAVRKFGKGVVAS</sequence>
<evidence type="ECO:0000313" key="2">
    <source>
        <dbReference type="Proteomes" id="UP000499080"/>
    </source>
</evidence>
<organism evidence="1 2">
    <name type="scientific">Araneus ventricosus</name>
    <name type="common">Orbweaver spider</name>
    <name type="synonym">Epeira ventricosa</name>
    <dbReference type="NCBI Taxonomy" id="182803"/>
    <lineage>
        <taxon>Eukaryota</taxon>
        <taxon>Metazoa</taxon>
        <taxon>Ecdysozoa</taxon>
        <taxon>Arthropoda</taxon>
        <taxon>Chelicerata</taxon>
        <taxon>Arachnida</taxon>
        <taxon>Araneae</taxon>
        <taxon>Araneomorphae</taxon>
        <taxon>Entelegynae</taxon>
        <taxon>Araneoidea</taxon>
        <taxon>Araneidae</taxon>
        <taxon>Araneus</taxon>
    </lineage>
</organism>
<evidence type="ECO:0000313" key="1">
    <source>
        <dbReference type="EMBL" id="GBM58899.1"/>
    </source>
</evidence>
<comment type="caution">
    <text evidence="1">The sequence shown here is derived from an EMBL/GenBank/DDBJ whole genome shotgun (WGS) entry which is preliminary data.</text>
</comment>
<keyword evidence="2" id="KW-1185">Reference proteome</keyword>
<accession>A0A4Y2H151</accession>
<dbReference type="Proteomes" id="UP000499080">
    <property type="component" value="Unassembled WGS sequence"/>
</dbReference>
<reference evidence="1 2" key="1">
    <citation type="journal article" date="2019" name="Sci. Rep.">
        <title>Orb-weaving spider Araneus ventricosus genome elucidates the spidroin gene catalogue.</title>
        <authorList>
            <person name="Kono N."/>
            <person name="Nakamura H."/>
            <person name="Ohtoshi R."/>
            <person name="Moran D.A.P."/>
            <person name="Shinohara A."/>
            <person name="Yoshida Y."/>
            <person name="Fujiwara M."/>
            <person name="Mori M."/>
            <person name="Tomita M."/>
            <person name="Arakawa K."/>
        </authorList>
    </citation>
    <scope>NUCLEOTIDE SEQUENCE [LARGE SCALE GENOMIC DNA]</scope>
</reference>
<proteinExistence type="predicted"/>
<name>A0A4Y2H151_ARAVE</name>
<dbReference type="AlphaFoldDB" id="A0A4Y2H151"/>
<protein>
    <submittedName>
        <fullName evidence="1">Uncharacterized protein</fullName>
    </submittedName>
</protein>
<gene>
    <name evidence="1" type="ORF">AVEN_173234_1</name>
</gene>
<dbReference type="EMBL" id="BGPR01001655">
    <property type="protein sequence ID" value="GBM58899.1"/>
    <property type="molecule type" value="Genomic_DNA"/>
</dbReference>